<protein>
    <submittedName>
        <fullName evidence="2">Efflux transporter periplasmic adaptor subunit</fullName>
    </submittedName>
</protein>
<dbReference type="PANTHER" id="PTHR30469">
    <property type="entry name" value="MULTIDRUG RESISTANCE PROTEIN MDTA"/>
    <property type="match status" value="1"/>
</dbReference>
<name>A0A291GBY7_9RHOB</name>
<dbReference type="KEGG" id="ceh:CEW89_11100"/>
<dbReference type="Proteomes" id="UP000217935">
    <property type="component" value="Chromosome"/>
</dbReference>
<sequence>MRFLRRSLIGLFLTAATLALLAGAGYKVSSALEARRAAEAMPPQARERQFAVNVTEVRPERIVPVLTSYGEVSARRSLELRAPEAGRIVDLSEAFEEGGAVKAGDVILKIDTADAEAAVRVSEADLLEAEADLREAERAKDIAADDLAAAQAQLDLRKAALDRQQGLFDRGVGSAASLEEAALSHAAAGQSVLSKRQALADKEAAVDSARTAVLRAEIDLDEVKRTLEDMTVTAAFDGVLSDVSGALGTLLSNNEQFATLIAPEELEVAFRISTEQYARLVQDRGALPQMEVTVTLDVAGLALSAKGQVVRESAAVATGQSGRTLYARLEEAPGFRPGDFVTVQLEEPELSDVALVPATAVAANETVLAVTEQSRLEEIPAPVLRRQGDHVIIGAEALAGRQIVAERTPLLGAGIRVKVNGADPSAAGAGVEMIALSDERRAALIAFVSGNTKMPEEMRTRVLEQLAAEKVPADLLERLEQRMGS</sequence>
<dbReference type="GO" id="GO:1990281">
    <property type="term" value="C:efflux pump complex"/>
    <property type="evidence" value="ECO:0007669"/>
    <property type="project" value="TreeGrafter"/>
</dbReference>
<evidence type="ECO:0000313" key="3">
    <source>
        <dbReference type="Proteomes" id="UP000217935"/>
    </source>
</evidence>
<organism evidence="2 3">
    <name type="scientific">Celeribacter ethanolicus</name>
    <dbReference type="NCBI Taxonomy" id="1758178"/>
    <lineage>
        <taxon>Bacteria</taxon>
        <taxon>Pseudomonadati</taxon>
        <taxon>Pseudomonadota</taxon>
        <taxon>Alphaproteobacteria</taxon>
        <taxon>Rhodobacterales</taxon>
        <taxon>Roseobacteraceae</taxon>
        <taxon>Celeribacter</taxon>
    </lineage>
</organism>
<dbReference type="RefSeq" id="WP_096805941.1">
    <property type="nucleotide sequence ID" value="NZ_CP022196.1"/>
</dbReference>
<feature type="coiled-coil region" evidence="1">
    <location>
        <begin position="119"/>
        <end position="153"/>
    </location>
</feature>
<keyword evidence="3" id="KW-1185">Reference proteome</keyword>
<dbReference type="AlphaFoldDB" id="A0A291GBY7"/>
<evidence type="ECO:0000256" key="1">
    <source>
        <dbReference type="SAM" id="Coils"/>
    </source>
</evidence>
<accession>A0A291GBY7</accession>
<evidence type="ECO:0000313" key="2">
    <source>
        <dbReference type="EMBL" id="ATG48063.1"/>
    </source>
</evidence>
<dbReference type="Gene3D" id="2.40.420.20">
    <property type="match status" value="1"/>
</dbReference>
<keyword evidence="1" id="KW-0175">Coiled coil</keyword>
<dbReference type="OrthoDB" id="7626141at2"/>
<dbReference type="STRING" id="1758178.GCA_001550095_03746"/>
<proteinExistence type="predicted"/>
<dbReference type="PANTHER" id="PTHR30469:SF15">
    <property type="entry name" value="HLYD FAMILY OF SECRETION PROTEINS"/>
    <property type="match status" value="1"/>
</dbReference>
<dbReference type="Gene3D" id="1.10.287.470">
    <property type="entry name" value="Helix hairpin bin"/>
    <property type="match status" value="1"/>
</dbReference>
<dbReference type="Gene3D" id="2.40.30.170">
    <property type="match status" value="1"/>
</dbReference>
<dbReference type="SUPFAM" id="SSF111369">
    <property type="entry name" value="HlyD-like secretion proteins"/>
    <property type="match status" value="2"/>
</dbReference>
<gene>
    <name evidence="2" type="ORF">CEW89_11100</name>
</gene>
<dbReference type="EMBL" id="CP022196">
    <property type="protein sequence ID" value="ATG48063.1"/>
    <property type="molecule type" value="Genomic_DNA"/>
</dbReference>
<dbReference type="Gene3D" id="2.40.50.100">
    <property type="match status" value="1"/>
</dbReference>
<dbReference type="GO" id="GO:0015562">
    <property type="term" value="F:efflux transmembrane transporter activity"/>
    <property type="evidence" value="ECO:0007669"/>
    <property type="project" value="TreeGrafter"/>
</dbReference>
<reference evidence="2 3" key="1">
    <citation type="submission" date="2017-06" db="EMBL/GenBank/DDBJ databases">
        <title>Celeribacter sp. TSPH2 complete genome sequence.</title>
        <authorList>
            <person name="Woo J.-H."/>
            <person name="Kim H.-S."/>
        </authorList>
    </citation>
    <scope>NUCLEOTIDE SEQUENCE [LARGE SCALE GENOMIC DNA]</scope>
    <source>
        <strain evidence="2 3">TSPH2</strain>
    </source>
</reference>